<protein>
    <submittedName>
        <fullName evidence="1">Uncharacterized protein</fullName>
    </submittedName>
</protein>
<gene>
    <name evidence="1" type="ORF">ADUPG1_002415</name>
</gene>
<evidence type="ECO:0000313" key="1">
    <source>
        <dbReference type="EMBL" id="GKT33193.1"/>
    </source>
</evidence>
<comment type="caution">
    <text evidence="1">The sequence shown here is derived from an EMBL/GenBank/DDBJ whole genome shotgun (WGS) entry which is preliminary data.</text>
</comment>
<dbReference type="Proteomes" id="UP001057375">
    <property type="component" value="Unassembled WGS sequence"/>
</dbReference>
<reference evidence="1" key="1">
    <citation type="submission" date="2022-03" db="EMBL/GenBank/DDBJ databases">
        <title>Draft genome sequence of Aduncisulcus paluster, a free-living microaerophilic Fornicata.</title>
        <authorList>
            <person name="Yuyama I."/>
            <person name="Kume K."/>
            <person name="Tamura T."/>
            <person name="Inagaki Y."/>
            <person name="Hashimoto T."/>
        </authorList>
    </citation>
    <scope>NUCLEOTIDE SEQUENCE</scope>
    <source>
        <strain evidence="1">NY0171</strain>
    </source>
</reference>
<accession>A0ABQ5KNT8</accession>
<proteinExistence type="predicted"/>
<dbReference type="EMBL" id="BQXS01002815">
    <property type="protein sequence ID" value="GKT33193.1"/>
    <property type="molecule type" value="Genomic_DNA"/>
</dbReference>
<keyword evidence="2" id="KW-1185">Reference proteome</keyword>
<name>A0ABQ5KNT8_9EUKA</name>
<evidence type="ECO:0000313" key="2">
    <source>
        <dbReference type="Proteomes" id="UP001057375"/>
    </source>
</evidence>
<organism evidence="1 2">
    <name type="scientific">Aduncisulcus paluster</name>
    <dbReference type="NCBI Taxonomy" id="2918883"/>
    <lineage>
        <taxon>Eukaryota</taxon>
        <taxon>Metamonada</taxon>
        <taxon>Carpediemonas-like organisms</taxon>
        <taxon>Aduncisulcus</taxon>
    </lineage>
</organism>
<sequence>MFKQKEWPFFGKSGQKCNFGIFAKTRPIPEYGGIYILAYTHPRGHRAGFKVNMLYIGAADNFRSELATPPQADCLWDGCWNCIYLLRIDEPKSREEVLADLVAGNEIACQH</sequence>